<evidence type="ECO:0000259" key="9">
    <source>
        <dbReference type="Pfam" id="PF00326"/>
    </source>
</evidence>
<dbReference type="InterPro" id="IPR051543">
    <property type="entry name" value="Serine_Peptidase_S9A"/>
</dbReference>
<dbReference type="EMBL" id="JBJKBG010000007">
    <property type="protein sequence ID" value="KAL3731822.1"/>
    <property type="molecule type" value="Genomic_DNA"/>
</dbReference>
<evidence type="ECO:0000256" key="6">
    <source>
        <dbReference type="ARBA" id="ARBA00045448"/>
    </source>
</evidence>
<dbReference type="Pfam" id="PF00326">
    <property type="entry name" value="Peptidase_S9"/>
    <property type="match status" value="1"/>
</dbReference>
<dbReference type="Pfam" id="PF02897">
    <property type="entry name" value="Peptidase_S9_N"/>
    <property type="match status" value="1"/>
</dbReference>
<feature type="compositionally biased region" description="Low complexity" evidence="8">
    <location>
        <begin position="43"/>
        <end position="59"/>
    </location>
</feature>
<dbReference type="Gene3D" id="3.40.50.1820">
    <property type="entry name" value="alpha/beta hydrolase"/>
    <property type="match status" value="1"/>
</dbReference>
<evidence type="ECO:0000256" key="8">
    <source>
        <dbReference type="SAM" id="MobiDB-lite"/>
    </source>
</evidence>
<evidence type="ECO:0000313" key="11">
    <source>
        <dbReference type="EMBL" id="KAL3731822.1"/>
    </source>
</evidence>
<dbReference type="EC" id="3.4.21.-" evidence="7"/>
<name>A0ABD3JXS8_EUCGL</name>
<dbReference type="SUPFAM" id="SSF50993">
    <property type="entry name" value="Peptidase/esterase 'gauge' domain"/>
    <property type="match status" value="1"/>
</dbReference>
<feature type="domain" description="Peptidase S9A N-terminal" evidence="10">
    <location>
        <begin position="69"/>
        <end position="489"/>
    </location>
</feature>
<comment type="catalytic activity">
    <reaction evidence="1">
        <text>Hydrolysis of Pro-|-Xaa &gt;&gt; Ala-|-Xaa in oligopeptides.</text>
        <dbReference type="EC" id="3.4.21.26"/>
    </reaction>
</comment>
<dbReference type="PANTHER" id="PTHR11757">
    <property type="entry name" value="PROTEASE FAMILY S9A OLIGOPEPTIDASE"/>
    <property type="match status" value="1"/>
</dbReference>
<dbReference type="PANTHER" id="PTHR11757:SF19">
    <property type="entry name" value="PROLYL ENDOPEPTIDASE-LIKE"/>
    <property type="match status" value="1"/>
</dbReference>
<evidence type="ECO:0000256" key="2">
    <source>
        <dbReference type="ARBA" id="ARBA00005228"/>
    </source>
</evidence>
<keyword evidence="12" id="KW-1185">Reference proteome</keyword>
<evidence type="ECO:0000259" key="10">
    <source>
        <dbReference type="Pfam" id="PF02897"/>
    </source>
</evidence>
<comment type="caution">
    <text evidence="11">The sequence shown here is derived from an EMBL/GenBank/DDBJ whole genome shotgun (WGS) entry which is preliminary data.</text>
</comment>
<dbReference type="SUPFAM" id="SSF53474">
    <property type="entry name" value="alpha/beta-Hydrolases"/>
    <property type="match status" value="1"/>
</dbReference>
<feature type="region of interest" description="Disordered" evidence="8">
    <location>
        <begin position="43"/>
        <end position="66"/>
    </location>
</feature>
<dbReference type="InterPro" id="IPR002470">
    <property type="entry name" value="Peptidase_S9A"/>
</dbReference>
<keyword evidence="5 7" id="KW-0720">Serine protease</keyword>
<dbReference type="Proteomes" id="UP001634007">
    <property type="component" value="Unassembled WGS sequence"/>
</dbReference>
<comment type="function">
    <text evidence="6">Serine peptidase whose precise substrate specificity remains unclear. Does not cleave peptides after a arginine or lysine residue. Regulates trans-Golgi network morphology and sorting by regulating the membrane binding of the AP-1 complex. May play a role in the regulation of synaptic vesicle exocytosis.</text>
</comment>
<dbReference type="FunFam" id="3.40.50.1820:FF:000005">
    <property type="entry name" value="Prolyl endopeptidase"/>
    <property type="match status" value="1"/>
</dbReference>
<sequence>MARNLRGAGASAVLYLPGVLFYLNRTRPPTTPPLAVPRCSRTALSSTSSGSTARMSAAAGNCSDPVAPPAAKKVEHRMEMFGDVRIDNYYWLRDDSRSDPDVLSHLQRENTYTDSVMAGTKQLEDNLFAEIRGRIKEDDISAPTRRGPYYYYNRYLEGKEYIQHCRRLIPDSEAPPSVYDKMPTGPEAPPEQVILDENIKAQNHSFYHVAAFQARVNPSNKLVAYAEDTKGDEIHTVYVINAETGATVGKPLANVTSYLEWAGDDALVYITMDEILRPDKVWLHRLGTEQSDDICLYHEKDDIFSLDLEVSENKKFLFVASESKNTTSTFYFNVSKPEDGLQVLTPRIYGEETRVSHRGNNFFIRRRSDLFYNSELLACPLDDVSNTTILIPHRESVKITDMQLFADHLVLFERENGSQKVTVYRLPALGEPLTQLQGGRSIDFVDPVFSVDRSESQFSSNILRFTYSSMRTPPSAYDHDMDTGISVVKKIETVLGGFDESNYVIERKWATAPDGTQIPMSIVYRKNMVKLDASDPLLLYGYGSYEICIDPSFKGSRLSLLDRGFIYVIAHIRGGGEMGRPWYDNGKLLKKKNTFTDFIACAEYLIEKGYCTKEKLCINGRSAGGLLMGAVLNMRPDLFMAAVAGVPFVDVLTTMLDPTIPLTTSEWEEWGDPRTEEYYHYMKSYSPVDNVRAQNYPHILVTAGLNDPRVLYSEPAKFVAKLRDLKTDDNMLLFKCEMGAGHFSKSGRFEKLQEDAFTYAFLLKALNMIPTQGSAKF</sequence>
<dbReference type="GO" id="GO:0004252">
    <property type="term" value="F:serine-type endopeptidase activity"/>
    <property type="evidence" value="ECO:0007669"/>
    <property type="project" value="UniProtKB-UniRule"/>
</dbReference>
<dbReference type="InterPro" id="IPR023302">
    <property type="entry name" value="Pept_S9A_N"/>
</dbReference>
<reference evidence="11 12" key="1">
    <citation type="submission" date="2024-11" db="EMBL/GenBank/DDBJ databases">
        <title>Chromosome-level genome assembly of Eucalyptus globulus Labill. provides insights into its genome evolution.</title>
        <authorList>
            <person name="Li X."/>
        </authorList>
    </citation>
    <scope>NUCLEOTIDE SEQUENCE [LARGE SCALE GENOMIC DNA]</scope>
    <source>
        <strain evidence="11">CL2024</strain>
        <tissue evidence="11">Fresh tender leaves</tissue>
    </source>
</reference>
<feature type="domain" description="Peptidase S9 prolyl oligopeptidase catalytic" evidence="9">
    <location>
        <begin position="551"/>
        <end position="767"/>
    </location>
</feature>
<comment type="similarity">
    <text evidence="2 7">Belongs to the peptidase S9A family.</text>
</comment>
<dbReference type="GO" id="GO:0006508">
    <property type="term" value="P:proteolysis"/>
    <property type="evidence" value="ECO:0007669"/>
    <property type="project" value="UniProtKB-KW"/>
</dbReference>
<evidence type="ECO:0000256" key="3">
    <source>
        <dbReference type="ARBA" id="ARBA00022670"/>
    </source>
</evidence>
<dbReference type="PRINTS" id="PR00862">
    <property type="entry name" value="PROLIGOPTASE"/>
</dbReference>
<protein>
    <recommendedName>
        <fullName evidence="7">Prolyl endopeptidase</fullName>
        <ecNumber evidence="7">3.4.21.-</ecNumber>
    </recommendedName>
</protein>
<organism evidence="11 12">
    <name type="scientific">Eucalyptus globulus</name>
    <name type="common">Tasmanian blue gum</name>
    <dbReference type="NCBI Taxonomy" id="34317"/>
    <lineage>
        <taxon>Eukaryota</taxon>
        <taxon>Viridiplantae</taxon>
        <taxon>Streptophyta</taxon>
        <taxon>Embryophyta</taxon>
        <taxon>Tracheophyta</taxon>
        <taxon>Spermatophyta</taxon>
        <taxon>Magnoliopsida</taxon>
        <taxon>eudicotyledons</taxon>
        <taxon>Gunneridae</taxon>
        <taxon>Pentapetalae</taxon>
        <taxon>rosids</taxon>
        <taxon>malvids</taxon>
        <taxon>Myrtales</taxon>
        <taxon>Myrtaceae</taxon>
        <taxon>Myrtoideae</taxon>
        <taxon>Eucalypteae</taxon>
        <taxon>Eucalyptus</taxon>
    </lineage>
</organism>
<evidence type="ECO:0000256" key="4">
    <source>
        <dbReference type="ARBA" id="ARBA00022801"/>
    </source>
</evidence>
<proteinExistence type="inferred from homology"/>
<evidence type="ECO:0000313" key="12">
    <source>
        <dbReference type="Proteomes" id="UP001634007"/>
    </source>
</evidence>
<dbReference type="InterPro" id="IPR029058">
    <property type="entry name" value="AB_hydrolase_fold"/>
</dbReference>
<keyword evidence="4 7" id="KW-0378">Hydrolase</keyword>
<evidence type="ECO:0000256" key="5">
    <source>
        <dbReference type="ARBA" id="ARBA00022825"/>
    </source>
</evidence>
<evidence type="ECO:0000256" key="7">
    <source>
        <dbReference type="RuleBase" id="RU368024"/>
    </source>
</evidence>
<dbReference type="Gene3D" id="2.130.10.120">
    <property type="entry name" value="Prolyl oligopeptidase, N-terminal domain"/>
    <property type="match status" value="1"/>
</dbReference>
<dbReference type="AlphaFoldDB" id="A0ABD3JXS8"/>
<evidence type="ECO:0000256" key="1">
    <source>
        <dbReference type="ARBA" id="ARBA00001070"/>
    </source>
</evidence>
<dbReference type="InterPro" id="IPR001375">
    <property type="entry name" value="Peptidase_S9_cat"/>
</dbReference>
<gene>
    <name evidence="11" type="ORF">ACJRO7_028652</name>
</gene>
<accession>A0ABD3JXS8</accession>
<keyword evidence="3 7" id="KW-0645">Protease</keyword>